<evidence type="ECO:0000259" key="5">
    <source>
        <dbReference type="SMART" id="SM00849"/>
    </source>
</evidence>
<evidence type="ECO:0000256" key="2">
    <source>
        <dbReference type="ARBA" id="ARBA00022723"/>
    </source>
</evidence>
<evidence type="ECO:0000313" key="7">
    <source>
        <dbReference type="Proteomes" id="UP000253529"/>
    </source>
</evidence>
<dbReference type="PANTHER" id="PTHR42978">
    <property type="entry name" value="QUORUM-QUENCHING LACTONASE YTNP-RELATED-RELATED"/>
    <property type="match status" value="1"/>
</dbReference>
<name>A0A366FSS3_9HYPH</name>
<evidence type="ECO:0000256" key="4">
    <source>
        <dbReference type="ARBA" id="ARBA00022833"/>
    </source>
</evidence>
<protein>
    <submittedName>
        <fullName evidence="6">Glyoxylase-like metal-dependent hydrolase (Beta-lactamase superfamily II)</fullName>
    </submittedName>
</protein>
<comment type="similarity">
    <text evidence="1">Belongs to the metallo-beta-lactamase superfamily.</text>
</comment>
<dbReference type="InterPro" id="IPR036866">
    <property type="entry name" value="RibonucZ/Hydroxyglut_hydro"/>
</dbReference>
<dbReference type="Gene3D" id="3.60.15.10">
    <property type="entry name" value="Ribonuclease Z/Hydroxyacylglutathione hydrolase-like"/>
    <property type="match status" value="1"/>
</dbReference>
<evidence type="ECO:0000256" key="1">
    <source>
        <dbReference type="ARBA" id="ARBA00007749"/>
    </source>
</evidence>
<proteinExistence type="inferred from homology"/>
<evidence type="ECO:0000313" key="6">
    <source>
        <dbReference type="EMBL" id="RBP16795.1"/>
    </source>
</evidence>
<comment type="caution">
    <text evidence="6">The sequence shown here is derived from an EMBL/GenBank/DDBJ whole genome shotgun (WGS) entry which is preliminary data.</text>
</comment>
<dbReference type="AlphaFoldDB" id="A0A366FSS3"/>
<organism evidence="6 7">
    <name type="scientific">Roseiarcus fermentans</name>
    <dbReference type="NCBI Taxonomy" id="1473586"/>
    <lineage>
        <taxon>Bacteria</taxon>
        <taxon>Pseudomonadati</taxon>
        <taxon>Pseudomonadota</taxon>
        <taxon>Alphaproteobacteria</taxon>
        <taxon>Hyphomicrobiales</taxon>
        <taxon>Roseiarcaceae</taxon>
        <taxon>Roseiarcus</taxon>
    </lineage>
</organism>
<keyword evidence="7" id="KW-1185">Reference proteome</keyword>
<reference evidence="6 7" key="1">
    <citation type="submission" date="2018-06" db="EMBL/GenBank/DDBJ databases">
        <title>Genomic Encyclopedia of Type Strains, Phase IV (KMG-IV): sequencing the most valuable type-strain genomes for metagenomic binning, comparative biology and taxonomic classification.</title>
        <authorList>
            <person name="Goeker M."/>
        </authorList>
    </citation>
    <scope>NUCLEOTIDE SEQUENCE [LARGE SCALE GENOMIC DNA]</scope>
    <source>
        <strain evidence="6 7">DSM 24875</strain>
    </source>
</reference>
<dbReference type="SMART" id="SM00849">
    <property type="entry name" value="Lactamase_B"/>
    <property type="match status" value="1"/>
</dbReference>
<gene>
    <name evidence="6" type="ORF">DFR50_10472</name>
</gene>
<dbReference type="RefSeq" id="WP_113888038.1">
    <property type="nucleotide sequence ID" value="NZ_QNRK01000004.1"/>
</dbReference>
<dbReference type="GO" id="GO:0016787">
    <property type="term" value="F:hydrolase activity"/>
    <property type="evidence" value="ECO:0007669"/>
    <property type="project" value="UniProtKB-KW"/>
</dbReference>
<dbReference type="InterPro" id="IPR001279">
    <property type="entry name" value="Metallo-B-lactamas"/>
</dbReference>
<dbReference type="Pfam" id="PF00753">
    <property type="entry name" value="Lactamase_B"/>
    <property type="match status" value="1"/>
</dbReference>
<keyword evidence="3 6" id="KW-0378">Hydrolase</keyword>
<dbReference type="GO" id="GO:0046872">
    <property type="term" value="F:metal ion binding"/>
    <property type="evidence" value="ECO:0007669"/>
    <property type="project" value="UniProtKB-KW"/>
</dbReference>
<dbReference type="Proteomes" id="UP000253529">
    <property type="component" value="Unassembled WGS sequence"/>
</dbReference>
<dbReference type="SUPFAM" id="SSF56281">
    <property type="entry name" value="Metallo-hydrolase/oxidoreductase"/>
    <property type="match status" value="1"/>
</dbReference>
<sequence length="297" mass="33049">MPDSNKVYKIGDLTVTKIEEQVIPGIPPGYLYPKLSPQDFAAIEPALAPHDLGATRADVNISVHTWLVRTPKHIILVDTSSGNHKDHPQNPLFHQLNLPYLQRLADAGVRPEDVDYVFNTHLHVDHVGWNTVREKDKWIPTFPNARYLIPSVERDYYSSPASHNEANIPSLGTYEDSVLPVIEAGLVDSIGPDGGPVLDYFTFVPTPGHSIGHMSIEFSSNGDRAIFAGDVMHSPIQVVRPDINSVFCEFLDQATESRRKILDHVAQNDALYFGTHFAGRSVGRITRNDGGYLWIPE</sequence>
<feature type="domain" description="Metallo-beta-lactamase" evidence="5">
    <location>
        <begin position="62"/>
        <end position="276"/>
    </location>
</feature>
<keyword evidence="2" id="KW-0479">Metal-binding</keyword>
<dbReference type="EMBL" id="QNRK01000004">
    <property type="protein sequence ID" value="RBP16795.1"/>
    <property type="molecule type" value="Genomic_DNA"/>
</dbReference>
<dbReference type="CDD" id="cd16277">
    <property type="entry name" value="metallo-hydrolase-like_MBL-fold"/>
    <property type="match status" value="1"/>
</dbReference>
<dbReference type="OrthoDB" id="9773738at2"/>
<dbReference type="InterPro" id="IPR051013">
    <property type="entry name" value="MBL_superfamily_lactonases"/>
</dbReference>
<keyword evidence="4" id="KW-0862">Zinc</keyword>
<evidence type="ECO:0000256" key="3">
    <source>
        <dbReference type="ARBA" id="ARBA00022801"/>
    </source>
</evidence>
<accession>A0A366FSS3</accession>
<dbReference type="PANTHER" id="PTHR42978:SF6">
    <property type="entry name" value="QUORUM-QUENCHING LACTONASE YTNP-RELATED"/>
    <property type="match status" value="1"/>
</dbReference>